<keyword evidence="3" id="KW-1185">Reference proteome</keyword>
<gene>
    <name evidence="2" type="ORF">GCM10007895_29200</name>
</gene>
<dbReference type="AlphaFoldDB" id="A0AA37RYP4"/>
<dbReference type="Proteomes" id="UP001161422">
    <property type="component" value="Unassembled WGS sequence"/>
</dbReference>
<evidence type="ECO:0000313" key="3">
    <source>
        <dbReference type="Proteomes" id="UP001161422"/>
    </source>
</evidence>
<keyword evidence="1" id="KW-0732">Signal</keyword>
<evidence type="ECO:0000256" key="1">
    <source>
        <dbReference type="SAM" id="SignalP"/>
    </source>
</evidence>
<protein>
    <recommendedName>
        <fullName evidence="4">Transporter</fullName>
    </recommendedName>
</protein>
<proteinExistence type="predicted"/>
<organism evidence="2 3">
    <name type="scientific">Paraferrimonas sedimenticola</name>
    <dbReference type="NCBI Taxonomy" id="375674"/>
    <lineage>
        <taxon>Bacteria</taxon>
        <taxon>Pseudomonadati</taxon>
        <taxon>Pseudomonadota</taxon>
        <taxon>Gammaproteobacteria</taxon>
        <taxon>Alteromonadales</taxon>
        <taxon>Ferrimonadaceae</taxon>
        <taxon>Paraferrimonas</taxon>
    </lineage>
</organism>
<evidence type="ECO:0008006" key="4">
    <source>
        <dbReference type="Google" id="ProtNLM"/>
    </source>
</evidence>
<reference evidence="2" key="1">
    <citation type="journal article" date="2014" name="Int. J. Syst. Evol. Microbiol.">
        <title>Complete genome sequence of Corynebacterium casei LMG S-19264T (=DSM 44701T), isolated from a smear-ripened cheese.</title>
        <authorList>
            <consortium name="US DOE Joint Genome Institute (JGI-PGF)"/>
            <person name="Walter F."/>
            <person name="Albersmeier A."/>
            <person name="Kalinowski J."/>
            <person name="Ruckert C."/>
        </authorList>
    </citation>
    <scope>NUCLEOTIDE SEQUENCE</scope>
    <source>
        <strain evidence="2">NBRC 101628</strain>
    </source>
</reference>
<dbReference type="RefSeq" id="WP_095504554.1">
    <property type="nucleotide sequence ID" value="NZ_BSNC01000006.1"/>
</dbReference>
<feature type="chain" id="PRO_5041450742" description="Transporter" evidence="1">
    <location>
        <begin position="26"/>
        <end position="305"/>
    </location>
</feature>
<sequence>MKLKFSARKLAFGVVAFSLSGTVLASDFTAPEMTANQPGFNAAANAAMYAGRGMIGVVTYGNYHIRGVDANGQNVPSDLTLQVLLGTLHYNTDLKLFGGHYSFGATLVSGGLYPGGSERDMNDRLLDVSRNPWVTPIKLNWTLGEDWHIAANYTFRLGQTAGNTNTDKTYDIHQLGGQATWNINDHWQANFASSLEYRTKDLRTGRDMKPGTIGYFEGSLHHKFDNGMSLGGYAYHVRHLTDDKGLNDLGQQLGRYRSQLTGVGLEYTTPIEAIDSTLSVRLFTEPSRTNHMHGVRAFISVARKF</sequence>
<accession>A0AA37RYP4</accession>
<name>A0AA37RYP4_9GAMM</name>
<evidence type="ECO:0000313" key="2">
    <source>
        <dbReference type="EMBL" id="GLP97613.1"/>
    </source>
</evidence>
<feature type="signal peptide" evidence="1">
    <location>
        <begin position="1"/>
        <end position="25"/>
    </location>
</feature>
<dbReference type="EMBL" id="BSNC01000006">
    <property type="protein sequence ID" value="GLP97613.1"/>
    <property type="molecule type" value="Genomic_DNA"/>
</dbReference>
<reference evidence="2" key="2">
    <citation type="submission" date="2023-01" db="EMBL/GenBank/DDBJ databases">
        <title>Draft genome sequence of Paraferrimonas sedimenticola strain NBRC 101628.</title>
        <authorList>
            <person name="Sun Q."/>
            <person name="Mori K."/>
        </authorList>
    </citation>
    <scope>NUCLEOTIDE SEQUENCE</scope>
    <source>
        <strain evidence="2">NBRC 101628</strain>
    </source>
</reference>
<comment type="caution">
    <text evidence="2">The sequence shown here is derived from an EMBL/GenBank/DDBJ whole genome shotgun (WGS) entry which is preliminary data.</text>
</comment>